<evidence type="ECO:0000313" key="13">
    <source>
        <dbReference type="Proteomes" id="UP000283269"/>
    </source>
</evidence>
<dbReference type="Pfam" id="PF00179">
    <property type="entry name" value="UQ_con"/>
    <property type="match status" value="1"/>
</dbReference>
<keyword evidence="7" id="KW-0539">Nucleus</keyword>
<protein>
    <recommendedName>
        <fullName evidence="14">CCHC-type domain-containing protein</fullName>
    </recommendedName>
</protein>
<dbReference type="InterPro" id="IPR051644">
    <property type="entry name" value="TRAMP_AT-DNA-binding"/>
</dbReference>
<evidence type="ECO:0000256" key="6">
    <source>
        <dbReference type="ARBA" id="ARBA00022833"/>
    </source>
</evidence>
<dbReference type="Proteomes" id="UP000283269">
    <property type="component" value="Unassembled WGS sequence"/>
</dbReference>
<dbReference type="GO" id="GO:0071036">
    <property type="term" value="P:nuclear polyadenylation-dependent snoRNA catabolic process"/>
    <property type="evidence" value="ECO:0007669"/>
    <property type="project" value="TreeGrafter"/>
</dbReference>
<dbReference type="GO" id="GO:0071039">
    <property type="term" value="P:nuclear polyadenylation-dependent CUT catabolic process"/>
    <property type="evidence" value="ECO:0007669"/>
    <property type="project" value="TreeGrafter"/>
</dbReference>
<keyword evidence="2" id="KW-0507">mRNA processing</keyword>
<dbReference type="PANTHER" id="PTHR46543:SF1">
    <property type="entry name" value="ZINC FINGER CCHC DOMAIN-CONTAINING PROTEIN 7"/>
    <property type="match status" value="1"/>
</dbReference>
<feature type="domain" description="CCHC-type" evidence="11">
    <location>
        <begin position="330"/>
        <end position="343"/>
    </location>
</feature>
<evidence type="ECO:0000256" key="2">
    <source>
        <dbReference type="ARBA" id="ARBA00022664"/>
    </source>
</evidence>
<keyword evidence="5 8" id="KW-0863">Zinc-finger</keyword>
<dbReference type="GO" id="GO:0071037">
    <property type="term" value="P:nuclear polyadenylation-dependent snRNA catabolic process"/>
    <property type="evidence" value="ECO:0007669"/>
    <property type="project" value="TreeGrafter"/>
</dbReference>
<evidence type="ECO:0000259" key="11">
    <source>
        <dbReference type="PROSITE" id="PS50158"/>
    </source>
</evidence>
<gene>
    <name evidence="12" type="ORF">CVT25_011181</name>
</gene>
<feature type="compositionally biased region" description="Basic residues" evidence="9">
    <location>
        <begin position="38"/>
        <end position="49"/>
    </location>
</feature>
<evidence type="ECO:0000256" key="3">
    <source>
        <dbReference type="ARBA" id="ARBA00022723"/>
    </source>
</evidence>
<keyword evidence="4" id="KW-0677">Repeat</keyword>
<evidence type="ECO:0000256" key="5">
    <source>
        <dbReference type="ARBA" id="ARBA00022771"/>
    </source>
</evidence>
<feature type="compositionally biased region" description="Polar residues" evidence="9">
    <location>
        <begin position="52"/>
        <end position="65"/>
    </location>
</feature>
<feature type="compositionally biased region" description="Basic and acidic residues" evidence="9">
    <location>
        <begin position="84"/>
        <end position="110"/>
    </location>
</feature>
<feature type="compositionally biased region" description="Basic and acidic residues" evidence="9">
    <location>
        <begin position="66"/>
        <end position="77"/>
    </location>
</feature>
<name>A0A409WGU9_PSICY</name>
<dbReference type="GO" id="GO:0071038">
    <property type="term" value="P:TRAMP-dependent tRNA surveillance pathway"/>
    <property type="evidence" value="ECO:0007669"/>
    <property type="project" value="TreeGrafter"/>
</dbReference>
<dbReference type="GO" id="GO:0006397">
    <property type="term" value="P:mRNA processing"/>
    <property type="evidence" value="ECO:0007669"/>
    <property type="project" value="UniProtKB-KW"/>
</dbReference>
<dbReference type="InterPro" id="IPR001878">
    <property type="entry name" value="Znf_CCHC"/>
</dbReference>
<feature type="domain" description="UBC core" evidence="10">
    <location>
        <begin position="607"/>
        <end position="738"/>
    </location>
</feature>
<dbReference type="SUPFAM" id="SSF54495">
    <property type="entry name" value="UBC-like"/>
    <property type="match status" value="1"/>
</dbReference>
<dbReference type="PANTHER" id="PTHR46543">
    <property type="entry name" value="ZINC FINGER CCHC DOMAIN-CONTAINING PROTEIN 7"/>
    <property type="match status" value="1"/>
</dbReference>
<feature type="compositionally biased region" description="Polar residues" evidence="9">
    <location>
        <begin position="444"/>
        <end position="460"/>
    </location>
</feature>
<feature type="compositionally biased region" description="Basic and acidic residues" evidence="9">
    <location>
        <begin position="506"/>
        <end position="528"/>
    </location>
</feature>
<feature type="compositionally biased region" description="Basic and acidic residues" evidence="9">
    <location>
        <begin position="383"/>
        <end position="392"/>
    </location>
</feature>
<sequence>MSIVEIIDLTTPPMAEPFDVDSVNGPIEESSEVPTNQRSRRKRKRKSRKSTNDSPATTACPSSRNSPERQLDSEPQSKRKRSNHSRDRRSDEEDSYSGRKDDGENHKAEEQDLFFVDVTPTLIPPARQIVTEAHNEPAESSGKLLVPSHVTVLGSTPVEIRIQPLAESEDEDFINYLDYDDSKHTLRYYDEVPHETATLNRTICKNCGAEGSHKTSACPVMICLTCGARDEHSTRSCPISKVCFTCGMKGHINANCPNRRSARALMANNEYECDRCSSSRHKTNECPTLWRLYEYFSTDEQIHTLSIRQPKRDLKLGQGGEGFVGDDEWCYNCGGYGHWGDDCNDLEQGQFSEEFSAFSKINVMNGPFYDPGKETKASSTRSHVRDWEKEDNTSWGKDAPTNVGRRGRMKSKAALAKQEQQVEDDPDDWFGNTAKRGGGDTRLAKNSKTFSFGKSSSEAKSYNPPASNPPSLLARISHPAHDNSRSNRSDKRDSQNYSGSRRSRHRHEERSSSDRHSDRNRYHADSGPRYKGGYGADFQTYAISLDSNFNCNYPIQIILRTPSRVMLGKLSAFPTDTGYATNRTQSARLSPLVQQDSNSKQGNENILARTAISLEYASLINTGHCPLGIYVVPSSSNLLVWDAVFFIHQGYYADSILKFRLSFPANYPESPPGVNFVTDVFHPLISPTGSFNLGPRFRPWRPKEHHAFDVLHWIKVAFKKHALDQFVESDCFNKEAFR</sequence>
<comment type="caution">
    <text evidence="12">The sequence shown here is derived from an EMBL/GenBank/DDBJ whole genome shotgun (WGS) entry which is preliminary data.</text>
</comment>
<dbReference type="AlphaFoldDB" id="A0A409WGU9"/>
<organism evidence="12 13">
    <name type="scientific">Psilocybe cyanescens</name>
    <dbReference type="NCBI Taxonomy" id="93625"/>
    <lineage>
        <taxon>Eukaryota</taxon>
        <taxon>Fungi</taxon>
        <taxon>Dikarya</taxon>
        <taxon>Basidiomycota</taxon>
        <taxon>Agaricomycotina</taxon>
        <taxon>Agaricomycetes</taxon>
        <taxon>Agaricomycetidae</taxon>
        <taxon>Agaricales</taxon>
        <taxon>Agaricineae</taxon>
        <taxon>Strophariaceae</taxon>
        <taxon>Psilocybe</taxon>
    </lineage>
</organism>
<reference evidence="12 13" key="1">
    <citation type="journal article" date="2018" name="Evol. Lett.">
        <title>Horizontal gene cluster transfer increased hallucinogenic mushroom diversity.</title>
        <authorList>
            <person name="Reynolds H.T."/>
            <person name="Vijayakumar V."/>
            <person name="Gluck-Thaler E."/>
            <person name="Korotkin H.B."/>
            <person name="Matheny P.B."/>
            <person name="Slot J.C."/>
        </authorList>
    </citation>
    <scope>NUCLEOTIDE SEQUENCE [LARGE SCALE GENOMIC DNA]</scope>
    <source>
        <strain evidence="12 13">2631</strain>
    </source>
</reference>
<keyword evidence="13" id="KW-1185">Reference proteome</keyword>
<evidence type="ECO:0000259" key="10">
    <source>
        <dbReference type="PROSITE" id="PS50127"/>
    </source>
</evidence>
<evidence type="ECO:0000256" key="8">
    <source>
        <dbReference type="PROSITE-ProRule" id="PRU00047"/>
    </source>
</evidence>
<dbReference type="GO" id="GO:0031499">
    <property type="term" value="C:TRAMP complex"/>
    <property type="evidence" value="ECO:0007669"/>
    <property type="project" value="TreeGrafter"/>
</dbReference>
<dbReference type="EMBL" id="NHYD01003434">
    <property type="protein sequence ID" value="PPQ77746.1"/>
    <property type="molecule type" value="Genomic_DNA"/>
</dbReference>
<dbReference type="InterPro" id="IPR036875">
    <property type="entry name" value="Znf_CCHC_sf"/>
</dbReference>
<dbReference type="GO" id="GO:0003723">
    <property type="term" value="F:RNA binding"/>
    <property type="evidence" value="ECO:0007669"/>
    <property type="project" value="TreeGrafter"/>
</dbReference>
<evidence type="ECO:0000256" key="9">
    <source>
        <dbReference type="SAM" id="MobiDB-lite"/>
    </source>
</evidence>
<dbReference type="InterPro" id="IPR016135">
    <property type="entry name" value="UBQ-conjugating_enzyme/RWD"/>
</dbReference>
<comment type="subcellular location">
    <subcellularLocation>
        <location evidence="1">Nucleus</location>
    </subcellularLocation>
</comment>
<evidence type="ECO:0008006" key="14">
    <source>
        <dbReference type="Google" id="ProtNLM"/>
    </source>
</evidence>
<feature type="compositionally biased region" description="Basic and acidic residues" evidence="9">
    <location>
        <begin position="479"/>
        <end position="494"/>
    </location>
</feature>
<dbReference type="GO" id="GO:0071035">
    <property type="term" value="P:nuclear polyadenylation-dependent rRNA catabolic process"/>
    <property type="evidence" value="ECO:0007669"/>
    <property type="project" value="TreeGrafter"/>
</dbReference>
<dbReference type="SUPFAM" id="SSF57756">
    <property type="entry name" value="Retrovirus zinc finger-like domains"/>
    <property type="match status" value="2"/>
</dbReference>
<dbReference type="STRING" id="93625.A0A409WGU9"/>
<dbReference type="CDD" id="cd23814">
    <property type="entry name" value="UEV_AKTIP"/>
    <property type="match status" value="1"/>
</dbReference>
<evidence type="ECO:0000256" key="4">
    <source>
        <dbReference type="ARBA" id="ARBA00022737"/>
    </source>
</evidence>
<keyword evidence="6" id="KW-0862">Zinc</keyword>
<evidence type="ECO:0000256" key="7">
    <source>
        <dbReference type="ARBA" id="ARBA00023242"/>
    </source>
</evidence>
<proteinExistence type="predicted"/>
<keyword evidence="3" id="KW-0479">Metal-binding</keyword>
<evidence type="ECO:0000256" key="1">
    <source>
        <dbReference type="ARBA" id="ARBA00004123"/>
    </source>
</evidence>
<dbReference type="InParanoid" id="A0A409WGU9"/>
<dbReference type="SMART" id="SM00343">
    <property type="entry name" value="ZnF_C2HC"/>
    <property type="match status" value="5"/>
</dbReference>
<dbReference type="PROSITE" id="PS50158">
    <property type="entry name" value="ZF_CCHC"/>
    <property type="match status" value="2"/>
</dbReference>
<accession>A0A409WGU9</accession>
<dbReference type="InterPro" id="IPR000608">
    <property type="entry name" value="UBC"/>
</dbReference>
<feature type="region of interest" description="Disordered" evidence="9">
    <location>
        <begin position="369"/>
        <end position="530"/>
    </location>
</feature>
<feature type="region of interest" description="Disordered" evidence="9">
    <location>
        <begin position="1"/>
        <end position="113"/>
    </location>
</feature>
<dbReference type="OrthoDB" id="7608935at2759"/>
<dbReference type="GO" id="GO:0008270">
    <property type="term" value="F:zinc ion binding"/>
    <property type="evidence" value="ECO:0007669"/>
    <property type="project" value="UniProtKB-KW"/>
</dbReference>
<dbReference type="GO" id="GO:0071031">
    <property type="term" value="P:nuclear mRNA surveillance of mRNA 3'-end processing"/>
    <property type="evidence" value="ECO:0007669"/>
    <property type="project" value="TreeGrafter"/>
</dbReference>
<dbReference type="Gene3D" id="4.10.60.10">
    <property type="entry name" value="Zinc finger, CCHC-type"/>
    <property type="match status" value="2"/>
</dbReference>
<feature type="domain" description="CCHC-type" evidence="11">
    <location>
        <begin position="243"/>
        <end position="258"/>
    </location>
</feature>
<dbReference type="Gene3D" id="3.10.110.10">
    <property type="entry name" value="Ubiquitin Conjugating Enzyme"/>
    <property type="match status" value="1"/>
</dbReference>
<evidence type="ECO:0000313" key="12">
    <source>
        <dbReference type="EMBL" id="PPQ77746.1"/>
    </source>
</evidence>
<dbReference type="PROSITE" id="PS50127">
    <property type="entry name" value="UBC_2"/>
    <property type="match status" value="1"/>
</dbReference>